<dbReference type="InterPro" id="IPR016024">
    <property type="entry name" value="ARM-type_fold"/>
</dbReference>
<feature type="compositionally biased region" description="Polar residues" evidence="2">
    <location>
        <begin position="648"/>
        <end position="660"/>
    </location>
</feature>
<dbReference type="InterPro" id="IPR057600">
    <property type="entry name" value="TORTIFOLIA1/SINE1-2_N"/>
</dbReference>
<proteinExistence type="predicted"/>
<feature type="region of interest" description="Disordered" evidence="2">
    <location>
        <begin position="449"/>
        <end position="481"/>
    </location>
</feature>
<reference evidence="5" key="1">
    <citation type="journal article" date="2006" name="PLoS Biol.">
        <title>Macronuclear genome sequence of the ciliate Tetrahymena thermophila, a model eukaryote.</title>
        <authorList>
            <person name="Eisen J.A."/>
            <person name="Coyne R.S."/>
            <person name="Wu M."/>
            <person name="Wu D."/>
            <person name="Thiagarajan M."/>
            <person name="Wortman J.R."/>
            <person name="Badger J.H."/>
            <person name="Ren Q."/>
            <person name="Amedeo P."/>
            <person name="Jones K.M."/>
            <person name="Tallon L.J."/>
            <person name="Delcher A.L."/>
            <person name="Salzberg S.L."/>
            <person name="Silva J.C."/>
            <person name="Haas B.J."/>
            <person name="Majoros W.H."/>
            <person name="Farzad M."/>
            <person name="Carlton J.M."/>
            <person name="Smith R.K. Jr."/>
            <person name="Garg J."/>
            <person name="Pearlman R.E."/>
            <person name="Karrer K.M."/>
            <person name="Sun L."/>
            <person name="Manning G."/>
            <person name="Elde N.C."/>
            <person name="Turkewitz A.P."/>
            <person name="Asai D.J."/>
            <person name="Wilkes D.E."/>
            <person name="Wang Y."/>
            <person name="Cai H."/>
            <person name="Collins K."/>
            <person name="Stewart B.A."/>
            <person name="Lee S.R."/>
            <person name="Wilamowska K."/>
            <person name="Weinberg Z."/>
            <person name="Ruzzo W.L."/>
            <person name="Wloga D."/>
            <person name="Gaertig J."/>
            <person name="Frankel J."/>
            <person name="Tsao C.-C."/>
            <person name="Gorovsky M.A."/>
            <person name="Keeling P.J."/>
            <person name="Waller R.F."/>
            <person name="Patron N.J."/>
            <person name="Cherry J.M."/>
            <person name="Stover N.A."/>
            <person name="Krieger C.J."/>
            <person name="del Toro C."/>
            <person name="Ryder H.F."/>
            <person name="Williamson S.C."/>
            <person name="Barbeau R.A."/>
            <person name="Hamilton E.P."/>
            <person name="Orias E."/>
        </authorList>
    </citation>
    <scope>NUCLEOTIDE SEQUENCE [LARGE SCALE GENOMIC DNA]</scope>
    <source>
        <strain evidence="5">SB210</strain>
    </source>
</reference>
<evidence type="ECO:0000313" key="5">
    <source>
        <dbReference type="Proteomes" id="UP000009168"/>
    </source>
</evidence>
<feature type="coiled-coil region" evidence="1">
    <location>
        <begin position="1144"/>
        <end position="1171"/>
    </location>
</feature>
<dbReference type="Proteomes" id="UP000009168">
    <property type="component" value="Unassembled WGS sequence"/>
</dbReference>
<dbReference type="RefSeq" id="XP_001470897.2">
    <property type="nucleotide sequence ID" value="XM_001470847.2"/>
</dbReference>
<dbReference type="OrthoDB" id="298726at2759"/>
<feature type="domain" description="TORTIFOLIA1/SINE1-2 N-terminal" evidence="3">
    <location>
        <begin position="16"/>
        <end position="323"/>
    </location>
</feature>
<evidence type="ECO:0000256" key="1">
    <source>
        <dbReference type="SAM" id="Coils"/>
    </source>
</evidence>
<dbReference type="EMBL" id="GG662621">
    <property type="protein sequence ID" value="EDK31517.2"/>
    <property type="molecule type" value="Genomic_DNA"/>
</dbReference>
<feature type="compositionally biased region" description="Polar residues" evidence="2">
    <location>
        <begin position="617"/>
        <end position="637"/>
    </location>
</feature>
<organism evidence="4 5">
    <name type="scientific">Tetrahymena thermophila (strain SB210)</name>
    <dbReference type="NCBI Taxonomy" id="312017"/>
    <lineage>
        <taxon>Eukaryota</taxon>
        <taxon>Sar</taxon>
        <taxon>Alveolata</taxon>
        <taxon>Ciliophora</taxon>
        <taxon>Intramacronucleata</taxon>
        <taxon>Oligohymenophorea</taxon>
        <taxon>Hymenostomatida</taxon>
        <taxon>Tetrahymenina</taxon>
        <taxon>Tetrahymenidae</taxon>
        <taxon>Tetrahymena</taxon>
    </lineage>
</organism>
<evidence type="ECO:0000259" key="3">
    <source>
        <dbReference type="Pfam" id="PF24714"/>
    </source>
</evidence>
<dbReference type="InParanoid" id="A4VDC9"/>
<protein>
    <submittedName>
        <fullName evidence="4">Myosin-10 protein, putative</fullName>
    </submittedName>
</protein>
<keyword evidence="5" id="KW-1185">Reference proteome</keyword>
<dbReference type="GeneID" id="7839400"/>
<evidence type="ECO:0000256" key="2">
    <source>
        <dbReference type="SAM" id="MobiDB-lite"/>
    </source>
</evidence>
<dbReference type="Pfam" id="PF24714">
    <property type="entry name" value="TOR1L1_N"/>
    <property type="match status" value="1"/>
</dbReference>
<feature type="coiled-coil region" evidence="1">
    <location>
        <begin position="579"/>
        <end position="606"/>
    </location>
</feature>
<gene>
    <name evidence="4" type="ORF">TTHERM_00215884</name>
</gene>
<keyword evidence="1" id="KW-0175">Coiled coil</keyword>
<evidence type="ECO:0000313" key="4">
    <source>
        <dbReference type="EMBL" id="EDK31517.2"/>
    </source>
</evidence>
<dbReference type="SUPFAM" id="SSF48371">
    <property type="entry name" value="ARM repeat"/>
    <property type="match status" value="1"/>
</dbReference>
<feature type="compositionally biased region" description="Polar residues" evidence="2">
    <location>
        <begin position="458"/>
        <end position="470"/>
    </location>
</feature>
<name>A4VDC9_TETTS</name>
<sequence>MNKKCIQHSNIFNLQQFKAAIKQTIYRIYDNFTVDAALSEMKQILTNYGEIGKQERLSALCDMLLESNNNLNSKQKKDLLKVLGIIGEIYQKYVFISWNKICKVLQKKICDDDANTYLALAENVGILVQKAFQIDQSSQDYQEFEIKQFWDQLMGLYFSLIQCPNSSLADKKKSVASSMCLSISIQSIPQLLIIDDRINICLQIMKPIEKTNIAAENQLLDCLLSLIVACEEQFEDCCEYCVPFVIDQLSKEQNIITQNAINMNINSSSSNWQKRKICIDIIYTLSVLTPPYISLYKDQCVEVVSSFKYDKIKSVREAAQVALVSLQDLPTLREQKYVQNVSSENLSSTPKEQSLISSKREGRALYGNQSLKNLKGNHIEQHILNEQNGNQLNELVEQKEETQSNSSMPLLETVDIDQETIEQALEKLKQIQDQEQNLQKQHDNIKEKENQKQEDFENQQLKVDNKQQSKIPGLKRLSPDYKKQLQVKKEMKFDKYNSSPPNQFKQKKDPIEKKLNKNFFENAPKNLIEIKLNEGQQNQEDHQNRSKLAMHKSQSLSLIDNKEFQQPKVQEQNSQKFQNKNLDKDLKQIDENIKKIQSDLKVYQDLLSSGDKDSKQRLSVSPQNLKNQSKNGSNQSLEEFDQREKSLPKNTSFSPSRNYMQNNNQNKKRKKIFENTPISPNAQLMARSSIINNGLTLQNNSKVFNQVNNTTPSNSDIQIQDDFVKRSSTYSPAQRSLLKPQSISPNQQNQLNIQSYYQKSSQRQYKPIFQQSPSYQRSASYKRLNNFDQQLAQISESNLQFNISQHLNNEPTLYLDKIRQLEDENQKLRIKLNETKVQKEQIEKQLNQQIIEVNNKMQNLIQQLSQAQTEKQSLMQEHLEKENNLQSVIHQLNVQIQDLQIRIEQLLSQQIDQGTQINQLGLNQQNIIRTQFNNMIPLNQNNSYIQNGINQLYLPSYQITQIPSSLNKLSPHQHTLQMQNQQSEKKILLLNQITEANTIKKVYHNNHEPQQFNHSQYFRRANKIQDKQSQIRSISPLQGLESHDQNIAHIHGQEQTAKFCQNNKFNFDQFQKQEQLTEQMQKKQLGDSFSQENKGMTRNDSQTFKRQTFKHEIQQSFSPKNSFVPSSNYWKDQNNDEFPKQINENEEEISLKQLNKTIQKVEQAINVSNNHIIQFQSNQNTKNEEKPFFAAEKKQNGRKRSLLNGVFKEINTAEKIESQQKIEESYQASKEKKYDESSIFPQINILLDSQTKLQSQQINIQKQFETEKLEQQSEQSKNQNKRTLNPYQKQETFQQKVDYNIQQQNQIENIDQVFEFLQDQKYNEALSIALTQQDDDFLIQVLKLSEMEDCINKLDDTHSEYLLTKLKGMLYNRQYLDQCIPWITQIVKSNVSISQLLLNSLIDTIKIILDQQQNPYEPNQSITQEEQQSIQQILQIAQQKI</sequence>
<feature type="coiled-coil region" evidence="1">
    <location>
        <begin position="818"/>
        <end position="909"/>
    </location>
</feature>
<accession>A4VDC9</accession>
<feature type="region of interest" description="Disordered" evidence="2">
    <location>
        <begin position="609"/>
        <end position="671"/>
    </location>
</feature>
<dbReference type="KEGG" id="tet:TTHERM_00215884"/>
<dbReference type="HOGENOM" id="CLU_254330_0_0_1"/>